<dbReference type="PANTHER" id="PTHR48078">
    <property type="entry name" value="THREONINE DEHYDRATASE, MITOCHONDRIAL-RELATED"/>
    <property type="match status" value="1"/>
</dbReference>
<accession>A0A3G2JLE2</accession>
<dbReference type="GO" id="GO:0004794">
    <property type="term" value="F:threonine deaminase activity"/>
    <property type="evidence" value="ECO:0007669"/>
    <property type="project" value="TreeGrafter"/>
</dbReference>
<dbReference type="GO" id="GO:0006567">
    <property type="term" value="P:L-threonine catabolic process"/>
    <property type="evidence" value="ECO:0007669"/>
    <property type="project" value="TreeGrafter"/>
</dbReference>
<proteinExistence type="predicted"/>
<protein>
    <submittedName>
        <fullName evidence="5">Pyridoxal-phosphate dependent enzyme</fullName>
    </submittedName>
</protein>
<dbReference type="Gene3D" id="3.40.50.1100">
    <property type="match status" value="2"/>
</dbReference>
<name>A0A3G2JLE2_9ACTN</name>
<dbReference type="OrthoDB" id="9811476at2"/>
<dbReference type="PANTHER" id="PTHR48078:SF6">
    <property type="entry name" value="L-THREONINE DEHYDRATASE CATABOLIC TDCB"/>
    <property type="match status" value="1"/>
</dbReference>
<dbReference type="RefSeq" id="WP_121790580.1">
    <property type="nucleotide sequence ID" value="NZ_CP033073.1"/>
</dbReference>
<evidence type="ECO:0000256" key="1">
    <source>
        <dbReference type="ARBA" id="ARBA00001933"/>
    </source>
</evidence>
<gene>
    <name evidence="5" type="ORF">D9753_34510</name>
</gene>
<dbReference type="GO" id="GO:0003941">
    <property type="term" value="F:L-serine ammonia-lyase activity"/>
    <property type="evidence" value="ECO:0007669"/>
    <property type="project" value="TreeGrafter"/>
</dbReference>
<dbReference type="Proteomes" id="UP000268329">
    <property type="component" value="Chromosome"/>
</dbReference>
<feature type="domain" description="Tryptophan synthase beta chain-like PALP" evidence="4">
    <location>
        <begin position="21"/>
        <end position="294"/>
    </location>
</feature>
<dbReference type="InterPro" id="IPR036052">
    <property type="entry name" value="TrpB-like_PALP_sf"/>
</dbReference>
<organism evidence="5 6">
    <name type="scientific">Streptomyces dangxiongensis</name>
    <dbReference type="NCBI Taxonomy" id="1442032"/>
    <lineage>
        <taxon>Bacteria</taxon>
        <taxon>Bacillati</taxon>
        <taxon>Actinomycetota</taxon>
        <taxon>Actinomycetes</taxon>
        <taxon>Kitasatosporales</taxon>
        <taxon>Streptomycetaceae</taxon>
        <taxon>Streptomyces</taxon>
    </lineage>
</organism>
<dbReference type="InterPro" id="IPR050147">
    <property type="entry name" value="Ser/Thr_Dehydratase"/>
</dbReference>
<dbReference type="PROSITE" id="PS00165">
    <property type="entry name" value="DEHYDRATASE_SER_THR"/>
    <property type="match status" value="1"/>
</dbReference>
<dbReference type="InterPro" id="IPR001926">
    <property type="entry name" value="TrpB-like_PALP"/>
</dbReference>
<keyword evidence="6" id="KW-1185">Reference proteome</keyword>
<dbReference type="GO" id="GO:0009097">
    <property type="term" value="P:isoleucine biosynthetic process"/>
    <property type="evidence" value="ECO:0007669"/>
    <property type="project" value="TreeGrafter"/>
</dbReference>
<reference evidence="5 6" key="1">
    <citation type="submission" date="2018-10" db="EMBL/GenBank/DDBJ databases">
        <title>The genome of Streptomyces dangxiongensis Z022.</title>
        <authorList>
            <person name="Zhang B."/>
        </authorList>
    </citation>
    <scope>NUCLEOTIDE SEQUENCE [LARGE SCALE GENOMIC DNA]</scope>
    <source>
        <strain evidence="5 6">Z022</strain>
    </source>
</reference>
<dbReference type="EMBL" id="CP033073">
    <property type="protein sequence ID" value="AYN43154.1"/>
    <property type="molecule type" value="Genomic_DNA"/>
</dbReference>
<evidence type="ECO:0000313" key="6">
    <source>
        <dbReference type="Proteomes" id="UP000268329"/>
    </source>
</evidence>
<dbReference type="Pfam" id="PF00291">
    <property type="entry name" value="PALP"/>
    <property type="match status" value="1"/>
</dbReference>
<dbReference type="GO" id="GO:0006565">
    <property type="term" value="P:L-serine catabolic process"/>
    <property type="evidence" value="ECO:0007669"/>
    <property type="project" value="TreeGrafter"/>
</dbReference>
<evidence type="ECO:0000313" key="5">
    <source>
        <dbReference type="EMBL" id="AYN43154.1"/>
    </source>
</evidence>
<keyword evidence="3" id="KW-0456">Lyase</keyword>
<dbReference type="KEGG" id="sdd:D9753_34510"/>
<evidence type="ECO:0000256" key="3">
    <source>
        <dbReference type="ARBA" id="ARBA00023239"/>
    </source>
</evidence>
<dbReference type="AlphaFoldDB" id="A0A3G2JLE2"/>
<keyword evidence="2" id="KW-0663">Pyridoxal phosphate</keyword>
<dbReference type="SUPFAM" id="SSF53686">
    <property type="entry name" value="Tryptophan synthase beta subunit-like PLP-dependent enzymes"/>
    <property type="match status" value="1"/>
</dbReference>
<dbReference type="GO" id="GO:0030170">
    <property type="term" value="F:pyridoxal phosphate binding"/>
    <property type="evidence" value="ECO:0007669"/>
    <property type="project" value="InterPro"/>
</dbReference>
<sequence length="315" mass="31936">MTAADTRIGPAAVPAAADRIAPHVRHTPLLRRDCLPGLLLKAEHLQHSGSFKLRGAANAMLALGADEVVAGSSGNHGIAVATLGRTLGVRVTVVMAAGAAEAKERAIRALGGRVVRVSGGVADRDRYAKDLAARTRAVLVPSSDHELVVAGQGTVALEVFRDAPDLDAIFVPVGGGGLLAGVCLAAAHLSSAVRIIGVEPDRTRRYARSVAAGRPVELPPGDSVADGLRGQRPGEVILPIVRHRVDELIGVGDRAVLRAMTLLHRAGIPAEPSGAAALAGALRLGLPGRSAVVVSGGNSAVALAAARSAHAGTGR</sequence>
<dbReference type="InterPro" id="IPR000634">
    <property type="entry name" value="Ser/Thr_deHydtase_PyrdxlP-BS"/>
</dbReference>
<evidence type="ECO:0000256" key="2">
    <source>
        <dbReference type="ARBA" id="ARBA00022898"/>
    </source>
</evidence>
<evidence type="ECO:0000259" key="4">
    <source>
        <dbReference type="Pfam" id="PF00291"/>
    </source>
</evidence>
<comment type="cofactor">
    <cofactor evidence="1">
        <name>pyridoxal 5'-phosphate</name>
        <dbReference type="ChEBI" id="CHEBI:597326"/>
    </cofactor>
</comment>